<evidence type="ECO:0000313" key="2">
    <source>
        <dbReference type="EMBL" id="KAG9458464.1"/>
    </source>
</evidence>
<feature type="compositionally biased region" description="Basic and acidic residues" evidence="1">
    <location>
        <begin position="90"/>
        <end position="99"/>
    </location>
</feature>
<gene>
    <name evidence="2" type="ORF">H6P81_002972</name>
</gene>
<feature type="region of interest" description="Disordered" evidence="1">
    <location>
        <begin position="89"/>
        <end position="164"/>
    </location>
</feature>
<accession>A0AAV7FCY8</accession>
<comment type="caution">
    <text evidence="2">The sequence shown here is derived from an EMBL/GenBank/DDBJ whole genome shotgun (WGS) entry which is preliminary data.</text>
</comment>
<dbReference type="Proteomes" id="UP000825729">
    <property type="component" value="Unassembled WGS sequence"/>
</dbReference>
<protein>
    <submittedName>
        <fullName evidence="2">Uncharacterized protein</fullName>
    </submittedName>
</protein>
<proteinExistence type="predicted"/>
<organism evidence="2 3">
    <name type="scientific">Aristolochia fimbriata</name>
    <name type="common">White veined hardy Dutchman's pipe vine</name>
    <dbReference type="NCBI Taxonomy" id="158543"/>
    <lineage>
        <taxon>Eukaryota</taxon>
        <taxon>Viridiplantae</taxon>
        <taxon>Streptophyta</taxon>
        <taxon>Embryophyta</taxon>
        <taxon>Tracheophyta</taxon>
        <taxon>Spermatophyta</taxon>
        <taxon>Magnoliopsida</taxon>
        <taxon>Magnoliidae</taxon>
        <taxon>Piperales</taxon>
        <taxon>Aristolochiaceae</taxon>
        <taxon>Aristolochia</taxon>
    </lineage>
</organism>
<dbReference type="AlphaFoldDB" id="A0AAV7FCY8"/>
<keyword evidence="3" id="KW-1185">Reference proteome</keyword>
<evidence type="ECO:0000313" key="3">
    <source>
        <dbReference type="Proteomes" id="UP000825729"/>
    </source>
</evidence>
<dbReference type="EMBL" id="JAINDJ010000002">
    <property type="protein sequence ID" value="KAG9458464.1"/>
    <property type="molecule type" value="Genomic_DNA"/>
</dbReference>
<sequence>MMYNVLGWNPRKDHISIWMSFTCNGQLMYTPVLDVVPLESGLGMVKHGFQSMLVLFVKRDTYPYEMHSRRSLENVGGTGEGAVMVYRGRAPPEGDERVEGPLVEFIPEERESSEDANDISSGEDGWPDPVIEEVEEEEEVEFPLPTMGVPPLKKNDEPYLDSWI</sequence>
<feature type="compositionally biased region" description="Acidic residues" evidence="1">
    <location>
        <begin position="130"/>
        <end position="141"/>
    </location>
</feature>
<reference evidence="2 3" key="1">
    <citation type="submission" date="2021-07" db="EMBL/GenBank/DDBJ databases">
        <title>The Aristolochia fimbriata genome: insights into angiosperm evolution, floral development and chemical biosynthesis.</title>
        <authorList>
            <person name="Jiao Y."/>
        </authorList>
    </citation>
    <scope>NUCLEOTIDE SEQUENCE [LARGE SCALE GENOMIC DNA]</scope>
    <source>
        <strain evidence="2">IBCAS-2021</strain>
        <tissue evidence="2">Leaf</tissue>
    </source>
</reference>
<evidence type="ECO:0000256" key="1">
    <source>
        <dbReference type="SAM" id="MobiDB-lite"/>
    </source>
</evidence>
<name>A0AAV7FCY8_ARIFI</name>